<name>A0A3P7PQN8_9FIRM</name>
<keyword evidence="2" id="KW-1185">Reference proteome</keyword>
<evidence type="ECO:0000313" key="2">
    <source>
        <dbReference type="Proteomes" id="UP000279029"/>
    </source>
</evidence>
<dbReference type="KEGG" id="cbar:PATL70BA_0816"/>
<proteinExistence type="predicted"/>
<organism evidence="1 2">
    <name type="scientific">Petrocella atlantisensis</name>
    <dbReference type="NCBI Taxonomy" id="2173034"/>
    <lineage>
        <taxon>Bacteria</taxon>
        <taxon>Bacillati</taxon>
        <taxon>Bacillota</taxon>
        <taxon>Clostridia</taxon>
        <taxon>Lachnospirales</taxon>
        <taxon>Vallitaleaceae</taxon>
        <taxon>Petrocella</taxon>
    </lineage>
</organism>
<gene>
    <name evidence="1" type="ORF">PATL70BA_0816</name>
</gene>
<evidence type="ECO:0000313" key="1">
    <source>
        <dbReference type="EMBL" id="VDN46687.1"/>
    </source>
</evidence>
<dbReference type="AlphaFoldDB" id="A0A3P7PQN8"/>
<reference evidence="1 2" key="1">
    <citation type="submission" date="2018-09" db="EMBL/GenBank/DDBJ databases">
        <authorList>
            <person name="Postec A."/>
        </authorList>
    </citation>
    <scope>NUCLEOTIDE SEQUENCE [LARGE SCALE GENOMIC DNA]</scope>
    <source>
        <strain evidence="1">70B-A</strain>
    </source>
</reference>
<protein>
    <submittedName>
        <fullName evidence="1">Uncharacterized protein</fullName>
    </submittedName>
</protein>
<sequence>MLKISTIKSTPANEINIVTNLDMLRLLLLQNNLSNSVLKINSAKLSLIAKLNNAITPPTAPYSLTAFNNSIINLQYISLMSVNVLY</sequence>
<dbReference type="EMBL" id="LR130778">
    <property type="protein sequence ID" value="VDN46687.1"/>
    <property type="molecule type" value="Genomic_DNA"/>
</dbReference>
<dbReference type="Proteomes" id="UP000279029">
    <property type="component" value="Chromosome"/>
</dbReference>
<accession>A0A3P7PQN8</accession>